<protein>
    <submittedName>
        <fullName evidence="1">Uncharacterized protein</fullName>
    </submittedName>
</protein>
<gene>
    <name evidence="1" type="ORF">AS156_24335</name>
</gene>
<dbReference type="Proteomes" id="UP000057737">
    <property type="component" value="Unassembled WGS sequence"/>
</dbReference>
<evidence type="ECO:0000313" key="2">
    <source>
        <dbReference type="Proteomes" id="UP000057737"/>
    </source>
</evidence>
<comment type="caution">
    <text evidence="1">The sequence shown here is derived from an EMBL/GenBank/DDBJ whole genome shotgun (WGS) entry which is preliminary data.</text>
</comment>
<dbReference type="EMBL" id="LNCU01000129">
    <property type="protein sequence ID" value="KWV44441.1"/>
    <property type="molecule type" value="Genomic_DNA"/>
</dbReference>
<sequence length="125" mass="13940">MFSICSKGVKGENRRRARVAANVKQAAAVDDGEKHLRATSRAAEPARRRAIRASRDDVGRDLVFDEGDAIAQLQLPLLQALQHQQIRRGRLMQRVDRGVEVAVLLLQTRKLGVEFALILIVHGVR</sequence>
<name>A0A109J8R6_9BRAD</name>
<keyword evidence="2" id="KW-1185">Reference proteome</keyword>
<evidence type="ECO:0000313" key="1">
    <source>
        <dbReference type="EMBL" id="KWV44441.1"/>
    </source>
</evidence>
<accession>A0A109J8R6</accession>
<reference evidence="1 2" key="1">
    <citation type="submission" date="2015-11" db="EMBL/GenBank/DDBJ databases">
        <title>Draft Genome Sequence of the Strain BR 10303 (Bradyrhizobium sp.) isolated from nodules of Centrolobium paraense.</title>
        <authorList>
            <person name="Zelli J.E."/>
            <person name="Simoes-Araujo J.L."/>
            <person name="Barauna A.C."/>
            <person name="Silva K."/>
        </authorList>
    </citation>
    <scope>NUCLEOTIDE SEQUENCE [LARGE SCALE GENOMIC DNA]</scope>
    <source>
        <strain evidence="1 2">BR 10303</strain>
    </source>
</reference>
<dbReference type="AlphaFoldDB" id="A0A109J8R6"/>
<proteinExistence type="predicted"/>
<organism evidence="1 2">
    <name type="scientific">Bradyrhizobium macuxiense</name>
    <dbReference type="NCBI Taxonomy" id="1755647"/>
    <lineage>
        <taxon>Bacteria</taxon>
        <taxon>Pseudomonadati</taxon>
        <taxon>Pseudomonadota</taxon>
        <taxon>Alphaproteobacteria</taxon>
        <taxon>Hyphomicrobiales</taxon>
        <taxon>Nitrobacteraceae</taxon>
        <taxon>Bradyrhizobium</taxon>
    </lineage>
</organism>